<evidence type="ECO:0000256" key="1">
    <source>
        <dbReference type="SAM" id="MobiDB-lite"/>
    </source>
</evidence>
<organism evidence="2 3">
    <name type="scientific">Kitasatospora albolonga</name>
    <dbReference type="NCBI Taxonomy" id="68173"/>
    <lineage>
        <taxon>Bacteria</taxon>
        <taxon>Bacillati</taxon>
        <taxon>Actinomycetota</taxon>
        <taxon>Actinomycetes</taxon>
        <taxon>Kitasatosporales</taxon>
        <taxon>Streptomycetaceae</taxon>
        <taxon>Kitasatospora</taxon>
    </lineage>
</organism>
<feature type="region of interest" description="Disordered" evidence="1">
    <location>
        <begin position="55"/>
        <end position="76"/>
    </location>
</feature>
<accession>A0ABC8BTJ0</accession>
<gene>
    <name evidence="2" type="ORF">B7C62_16320</name>
</gene>
<proteinExistence type="predicted"/>
<dbReference type="EMBL" id="CP020563">
    <property type="protein sequence ID" value="ARF73652.1"/>
    <property type="molecule type" value="Genomic_DNA"/>
</dbReference>
<dbReference type="AlphaFoldDB" id="A0ABC8BTJ0"/>
<evidence type="ECO:0000313" key="3">
    <source>
        <dbReference type="Proteomes" id="UP000192251"/>
    </source>
</evidence>
<feature type="region of interest" description="Disordered" evidence="1">
    <location>
        <begin position="1"/>
        <end position="39"/>
    </location>
</feature>
<keyword evidence="3" id="KW-1185">Reference proteome</keyword>
<evidence type="ECO:0000313" key="2">
    <source>
        <dbReference type="EMBL" id="ARF73652.1"/>
    </source>
</evidence>
<name>A0ABC8BTJ0_9ACTN</name>
<dbReference type="RefSeq" id="WP_084747438.1">
    <property type="nucleotide sequence ID" value="NZ_CP020563.1"/>
</dbReference>
<dbReference type="KEGG" id="kab:B7C62_16320"/>
<reference evidence="2 3" key="1">
    <citation type="submission" date="2017-04" db="EMBL/GenBank/DDBJ databases">
        <title>The complete genome sequence of Streptomyces albolongus YIM 101047, the producer of novel bafilomycins and novel odoriferous sesquiterpenoids.</title>
        <authorList>
            <person name="Yin M."/>
            <person name="Jiang Y."/>
        </authorList>
    </citation>
    <scope>NUCLEOTIDE SEQUENCE [LARGE SCALE GENOMIC DNA]</scope>
    <source>
        <strain evidence="2 3">YIM 101047</strain>
    </source>
</reference>
<dbReference type="Proteomes" id="UP000192251">
    <property type="component" value="Chromosome"/>
</dbReference>
<sequence length="76" mass="7890">MPYDNGVLGQGESQGDVQSAGNKVTTSAAAPGDPEYSLRDEFTGRTAEDLARRLGATTPGTPETFQQRALTAECAG</sequence>
<feature type="compositionally biased region" description="Polar residues" evidence="1">
    <location>
        <begin position="58"/>
        <end position="69"/>
    </location>
</feature>
<protein>
    <recommendedName>
        <fullName evidence="4">DUF3606 domain-containing protein</fullName>
    </recommendedName>
</protein>
<evidence type="ECO:0008006" key="4">
    <source>
        <dbReference type="Google" id="ProtNLM"/>
    </source>
</evidence>
<feature type="compositionally biased region" description="Polar residues" evidence="1">
    <location>
        <begin position="11"/>
        <end position="28"/>
    </location>
</feature>